<reference evidence="2" key="2">
    <citation type="journal article" date="2011" name="Proc. Natl. Acad. Sci. U.S.A.">
        <title>Obligate biotrophy features unraveled by the genomic analysis of rust fungi.</title>
        <authorList>
            <person name="Duplessis S."/>
            <person name="Cuomo C.A."/>
            <person name="Lin Y.-C."/>
            <person name="Aerts A."/>
            <person name="Tisserant E."/>
            <person name="Veneault-Fourrey C."/>
            <person name="Joly D.L."/>
            <person name="Hacquard S."/>
            <person name="Amselem J."/>
            <person name="Cantarel B.L."/>
            <person name="Chiu R."/>
            <person name="Coutinho P.M."/>
            <person name="Feau N."/>
            <person name="Field M."/>
            <person name="Frey P."/>
            <person name="Gelhaye E."/>
            <person name="Goldberg J."/>
            <person name="Grabherr M.G."/>
            <person name="Kodira C.D."/>
            <person name="Kohler A."/>
            <person name="Kuees U."/>
            <person name="Lindquist E.A."/>
            <person name="Lucas S.M."/>
            <person name="Mago R."/>
            <person name="Mauceli E."/>
            <person name="Morin E."/>
            <person name="Murat C."/>
            <person name="Pangilinan J.L."/>
            <person name="Park R."/>
            <person name="Pearson M."/>
            <person name="Quesneville H."/>
            <person name="Rouhier N."/>
            <person name="Sakthikumar S."/>
            <person name="Salamov A.A."/>
            <person name="Schmutz J."/>
            <person name="Selles B."/>
            <person name="Shapiro H."/>
            <person name="Tanguay P."/>
            <person name="Tuskan G.A."/>
            <person name="Henrissat B."/>
            <person name="Van de Peer Y."/>
            <person name="Rouze P."/>
            <person name="Ellis J.G."/>
            <person name="Dodds P.N."/>
            <person name="Schein J.E."/>
            <person name="Zhong S."/>
            <person name="Hamelin R.C."/>
            <person name="Grigoriev I.V."/>
            <person name="Szabo L.J."/>
            <person name="Martin F."/>
        </authorList>
    </citation>
    <scope>NUCLEOTIDE SEQUENCE [LARGE SCALE GENOMIC DNA]</scope>
    <source>
        <strain evidence="2">CRL 75-36-700-3 / race SCCL</strain>
    </source>
</reference>
<keyword evidence="2" id="KW-1185">Reference proteome</keyword>
<dbReference type="AlphaFoldDB" id="E3KS00"/>
<dbReference type="GeneID" id="10542156"/>
<reference key="1">
    <citation type="submission" date="2007-01" db="EMBL/GenBank/DDBJ databases">
        <title>The Genome Sequence of Puccinia graminis f. sp. tritici Strain CRL 75-36-700-3.</title>
        <authorList>
            <consortium name="The Broad Institute Genome Sequencing Platform"/>
            <person name="Birren B."/>
            <person name="Lander E."/>
            <person name="Galagan J."/>
            <person name="Nusbaum C."/>
            <person name="Devon K."/>
            <person name="Cuomo C."/>
            <person name="Jaffe D."/>
            <person name="Butler J."/>
            <person name="Alvarez P."/>
            <person name="Gnerre S."/>
            <person name="Grabherr M."/>
            <person name="Mauceli E."/>
            <person name="Brockman W."/>
            <person name="Young S."/>
            <person name="LaButti K."/>
            <person name="Sykes S."/>
            <person name="DeCaprio D."/>
            <person name="Crawford M."/>
            <person name="Koehrsen M."/>
            <person name="Engels R."/>
            <person name="Montgomery P."/>
            <person name="Pearson M."/>
            <person name="Howarth C."/>
            <person name="Larson L."/>
            <person name="White J."/>
            <person name="Zeng Q."/>
            <person name="Kodira C."/>
            <person name="Yandava C."/>
            <person name="Alvarado L."/>
            <person name="O'Leary S."/>
            <person name="Szabo L."/>
            <person name="Dean R."/>
            <person name="Schein J."/>
        </authorList>
    </citation>
    <scope>NUCLEOTIDE SEQUENCE</scope>
    <source>
        <strain>CRL 75-36-700-3</strain>
    </source>
</reference>
<name>E3KS00_PUCGT</name>
<organism evidence="1 2">
    <name type="scientific">Puccinia graminis f. sp. tritici (strain CRL 75-36-700-3 / race SCCL)</name>
    <name type="common">Black stem rust fungus</name>
    <dbReference type="NCBI Taxonomy" id="418459"/>
    <lineage>
        <taxon>Eukaryota</taxon>
        <taxon>Fungi</taxon>
        <taxon>Dikarya</taxon>
        <taxon>Basidiomycota</taxon>
        <taxon>Pucciniomycotina</taxon>
        <taxon>Pucciniomycetes</taxon>
        <taxon>Pucciniales</taxon>
        <taxon>Pucciniaceae</taxon>
        <taxon>Puccinia</taxon>
    </lineage>
</organism>
<dbReference type="Proteomes" id="UP000008783">
    <property type="component" value="Unassembled WGS sequence"/>
</dbReference>
<dbReference type="EMBL" id="DS178304">
    <property type="protein sequence ID" value="EFP87075.1"/>
    <property type="molecule type" value="Genomic_DNA"/>
</dbReference>
<dbReference type="InParanoid" id="E3KS00"/>
<dbReference type="VEuPathDB" id="FungiDB:PGTG_13294"/>
<accession>E3KS00</accession>
<dbReference type="KEGG" id="pgr:PGTG_13294"/>
<protein>
    <submittedName>
        <fullName evidence="1">Uncharacterized protein</fullName>
    </submittedName>
</protein>
<evidence type="ECO:0000313" key="2">
    <source>
        <dbReference type="Proteomes" id="UP000008783"/>
    </source>
</evidence>
<dbReference type="RefSeq" id="XP_003331494.1">
    <property type="nucleotide sequence ID" value="XM_003331446.1"/>
</dbReference>
<sequence length="257" mass="29595">MAGPENFGSRKSVQLIKQRIKPKDQINPLKSFLGWHTELKTQPERNNKKEKSQNGFDVGATSFASLALDDLDRSLKEKKTLRRCSYKIVLLVRIAGYTPSIHPELPKPDTIGIGLTNFASLRLACLVRNDSRKWKKSYISKYSRWIGPKSKRGLPFKSPNYRLRSLHWDQSGARKSIAKTLLVRFNNQPRGEANISFAYEMLEVWRGASKAKHTPATDHYKYQIREQMVMVQIYRQAKLKRFGKLEGIEAGREGLEF</sequence>
<evidence type="ECO:0000313" key="1">
    <source>
        <dbReference type="EMBL" id="EFP87075.1"/>
    </source>
</evidence>
<gene>
    <name evidence="1" type="ORF">PGTG_13294</name>
</gene>
<dbReference type="HOGENOM" id="CLU_1082341_0_0_1"/>
<proteinExistence type="predicted"/>